<keyword evidence="1" id="KW-0732">Signal</keyword>
<keyword evidence="3" id="KW-1185">Reference proteome</keyword>
<accession>A0ABU5GPI6</accession>
<protein>
    <recommendedName>
        <fullName evidence="4">DUF4878 domain-containing protein</fullName>
    </recommendedName>
</protein>
<dbReference type="EMBL" id="JAXIVU010000004">
    <property type="protein sequence ID" value="MDY7218858.1"/>
    <property type="molecule type" value="Genomic_DNA"/>
</dbReference>
<evidence type="ECO:0000256" key="1">
    <source>
        <dbReference type="SAM" id="SignalP"/>
    </source>
</evidence>
<proteinExistence type="predicted"/>
<feature type="chain" id="PRO_5045804740" description="DUF4878 domain-containing protein" evidence="1">
    <location>
        <begin position="23"/>
        <end position="117"/>
    </location>
</feature>
<comment type="caution">
    <text evidence="2">The sequence shown here is derived from an EMBL/GenBank/DDBJ whole genome shotgun (WGS) entry which is preliminary data.</text>
</comment>
<name>A0ABU5GPI6_9GAMM</name>
<evidence type="ECO:0000313" key="2">
    <source>
        <dbReference type="EMBL" id="MDY7218858.1"/>
    </source>
</evidence>
<dbReference type="PROSITE" id="PS51257">
    <property type="entry name" value="PROKAR_LIPOPROTEIN"/>
    <property type="match status" value="1"/>
</dbReference>
<evidence type="ECO:0008006" key="4">
    <source>
        <dbReference type="Google" id="ProtNLM"/>
    </source>
</evidence>
<reference evidence="2 3" key="1">
    <citation type="submission" date="2023-12" db="EMBL/GenBank/DDBJ databases">
        <title>Denitrificimonas halotolerans sp. nov.,a novel species isolated from landfill leachate.</title>
        <authorList>
            <person name="Wang S."/>
        </authorList>
    </citation>
    <scope>NUCLEOTIDE SEQUENCE [LARGE SCALE GENOMIC DNA]</scope>
    <source>
        <strain evidence="2 3">JX-1</strain>
    </source>
</reference>
<sequence>MKQFKKLTTFGIILSVATILTACSDGAPSETEVRKVLEDQMKVDLGQLDKDNTGIGQMVNNMLPKFNNISLQGCESGSNDIYTCSVEATVTMFGQEKTSMENIRLKKNKEGQWRLVH</sequence>
<dbReference type="Proteomes" id="UP001294570">
    <property type="component" value="Unassembled WGS sequence"/>
</dbReference>
<feature type="signal peptide" evidence="1">
    <location>
        <begin position="1"/>
        <end position="22"/>
    </location>
</feature>
<evidence type="ECO:0000313" key="3">
    <source>
        <dbReference type="Proteomes" id="UP001294570"/>
    </source>
</evidence>
<gene>
    <name evidence="2" type="ORF">TOI97_04645</name>
</gene>
<organism evidence="2 3">
    <name type="scientific">Denitrificimonas halotolerans</name>
    <dbReference type="NCBI Taxonomy" id="3098930"/>
    <lineage>
        <taxon>Bacteria</taxon>
        <taxon>Pseudomonadati</taxon>
        <taxon>Pseudomonadota</taxon>
        <taxon>Gammaproteobacteria</taxon>
        <taxon>Pseudomonadales</taxon>
        <taxon>Pseudomonadaceae</taxon>
        <taxon>Denitrificimonas</taxon>
    </lineage>
</organism>
<dbReference type="RefSeq" id="WP_321552953.1">
    <property type="nucleotide sequence ID" value="NZ_JAXIVU010000004.1"/>
</dbReference>